<reference evidence="2 3" key="1">
    <citation type="journal article" date="2016" name="Nat. Commun.">
        <title>Thousands of microbial genomes shed light on interconnected biogeochemical processes in an aquifer system.</title>
        <authorList>
            <person name="Anantharaman K."/>
            <person name="Brown C.T."/>
            <person name="Hug L.A."/>
            <person name="Sharon I."/>
            <person name="Castelle C.J."/>
            <person name="Probst A.J."/>
            <person name="Thomas B.C."/>
            <person name="Singh A."/>
            <person name="Wilkins M.J."/>
            <person name="Karaoz U."/>
            <person name="Brodie E.L."/>
            <person name="Williams K.H."/>
            <person name="Hubbard S.S."/>
            <person name="Banfield J.F."/>
        </authorList>
    </citation>
    <scope>NUCLEOTIDE SEQUENCE [LARGE SCALE GENOMIC DNA]</scope>
</reference>
<dbReference type="Proteomes" id="UP000178419">
    <property type="component" value="Unassembled WGS sequence"/>
</dbReference>
<organism evidence="2 3">
    <name type="scientific">Candidatus Woesebacteria bacterium RIFCSPHIGHO2_01_FULL_38_9</name>
    <dbReference type="NCBI Taxonomy" id="1802492"/>
    <lineage>
        <taxon>Bacteria</taxon>
        <taxon>Candidatus Woeseibacteriota</taxon>
    </lineage>
</organism>
<accession>A0A1F7Y355</accession>
<sequence>MEPERKDKQGEQQIPGGVDQREEEVSPETQLLVQEVGGRVVPSQITAQVVDDAGRQMMQSPATQVVTITIPASQQQIADWTKGSPSDSLTWLATFWIRLIKKAIHFGWRVIMRQGAQNVI</sequence>
<dbReference type="EMBL" id="MGGE01000009">
    <property type="protein sequence ID" value="OGM21706.1"/>
    <property type="molecule type" value="Genomic_DNA"/>
</dbReference>
<feature type="compositionally biased region" description="Basic and acidic residues" evidence="1">
    <location>
        <begin position="1"/>
        <end position="10"/>
    </location>
</feature>
<comment type="caution">
    <text evidence="2">The sequence shown here is derived from an EMBL/GenBank/DDBJ whole genome shotgun (WGS) entry which is preliminary data.</text>
</comment>
<name>A0A1F7Y355_9BACT</name>
<dbReference type="AlphaFoldDB" id="A0A1F7Y355"/>
<protein>
    <submittedName>
        <fullName evidence="2">Uncharacterized protein</fullName>
    </submittedName>
</protein>
<evidence type="ECO:0000313" key="3">
    <source>
        <dbReference type="Proteomes" id="UP000178419"/>
    </source>
</evidence>
<evidence type="ECO:0000256" key="1">
    <source>
        <dbReference type="SAM" id="MobiDB-lite"/>
    </source>
</evidence>
<gene>
    <name evidence="2" type="ORF">A2714_05425</name>
</gene>
<proteinExistence type="predicted"/>
<feature type="region of interest" description="Disordered" evidence="1">
    <location>
        <begin position="1"/>
        <end position="29"/>
    </location>
</feature>
<evidence type="ECO:0000313" key="2">
    <source>
        <dbReference type="EMBL" id="OGM21706.1"/>
    </source>
</evidence>